<protein>
    <recommendedName>
        <fullName evidence="4">Tail assembly protein</fullName>
    </recommendedName>
</protein>
<sequence>MGLFKKIKKAISKVVKAPLKAVGLAADAPNVQAAAETPVAAPQEAPKEVVEDVESSADTESGKKKTRASGKKSLSVSRSSGGGINL</sequence>
<name>A0A219YHE9_BPK54</name>
<proteinExistence type="predicted"/>
<dbReference type="EMBL" id="KY389316">
    <property type="protein sequence ID" value="APZ82836.1"/>
    <property type="molecule type" value="Genomic_DNA"/>
</dbReference>
<evidence type="ECO:0000256" key="1">
    <source>
        <dbReference type="SAM" id="MobiDB-lite"/>
    </source>
</evidence>
<accession>A0A219YHE9</accession>
<evidence type="ECO:0000313" key="2">
    <source>
        <dbReference type="EMBL" id="APZ82836.1"/>
    </source>
</evidence>
<keyword evidence="3" id="KW-1185">Reference proteome</keyword>
<gene>
    <name evidence="2" type="ORF">k54_026</name>
</gene>
<evidence type="ECO:0000313" key="3">
    <source>
        <dbReference type="Proteomes" id="UP000223201"/>
    </source>
</evidence>
<feature type="region of interest" description="Disordered" evidence="1">
    <location>
        <begin position="34"/>
        <end position="86"/>
    </location>
</feature>
<organismHost>
    <name type="scientific">Klebsiella</name>
    <dbReference type="NCBI Taxonomy" id="570"/>
</organismHost>
<reference evidence="2 3" key="1">
    <citation type="journal article" date="2017" name="Sci. Rep.">
        <title>Two T7-like Bacteriophages, K5-2 and K5-4, Each Encodes Two Capsule Depolymerases: Isolation and Functional Characterization.</title>
        <authorList>
            <person name="Hsieh P.F."/>
            <person name="Lin H.H."/>
            <person name="Lin T.L."/>
            <person name="Chen Y.Y."/>
            <person name="Wang J.T."/>
        </authorList>
    </citation>
    <scope>NUCLEOTIDE SEQUENCE [LARGE SCALE GENOMIC DNA]</scope>
</reference>
<dbReference type="InterPro" id="IPR024281">
    <property type="entry name" value="Phage_T7-like_viron_assmbl"/>
</dbReference>
<evidence type="ECO:0008006" key="4">
    <source>
        <dbReference type="Google" id="ProtNLM"/>
    </source>
</evidence>
<organism evidence="2 3">
    <name type="scientific">Klebsiella phage K5-4</name>
    <name type="common">Bacteriophage K5-4</name>
    <dbReference type="NCBI Taxonomy" id="1932362"/>
    <lineage>
        <taxon>Viruses</taxon>
        <taxon>Duplodnaviria</taxon>
        <taxon>Heunggongvirae</taxon>
        <taxon>Uroviricota</taxon>
        <taxon>Caudoviricetes</taxon>
        <taxon>Autographivirales</taxon>
        <taxon>Autotranscriptaviridae</taxon>
        <taxon>Studiervirinae</taxon>
        <taxon>Przondovirus</taxon>
        <taxon>Przondovirus K54</taxon>
    </lineage>
</organism>
<dbReference type="Proteomes" id="UP000223201">
    <property type="component" value="Segment"/>
</dbReference>
<dbReference type="Pfam" id="PF11653">
    <property type="entry name" value="VirionAssem_T7"/>
    <property type="match status" value="1"/>
</dbReference>